<sequence>MNILFVYQNWLNPNRGGVGRVADSLAMYLVQNGHRVYYLMHEYDENDTYKFPAQIFTLPHGDFFSATNVQFYHHVLHEKHIDIVLNHDASNERSKFWLETGASKARKVSLYHTDPLHGLNRNMRLGKVVQICVKALKIFGYRKVIGTLLKNSDKLVLLSQEFKKNMSKELKINSSKIVAISNPCVFEEVKFNNPKKKQILFVGRLDWSSKRPDIMLRIWSHLYRIYSDWELLVLGDGPDRVKTQELARELKLERIFFKGFVKPEPFYKEASIICLTSDYEGFGLVMPEAMQYGVVPIAFNNWPSLKDIVVDGENGVIARQNDIPDFVAKLELLMSDATQRASIALRAKDSVKKFHIGVIGPQWIELFKTSIKNG</sequence>
<dbReference type="EMBL" id="BAMD01000020">
    <property type="protein sequence ID" value="GAF03246.1"/>
    <property type="molecule type" value="Genomic_DNA"/>
</dbReference>
<dbReference type="OrthoDB" id="9790710at2"/>
<name>W7YFM0_9BACT</name>
<dbReference type="PANTHER" id="PTHR12526:SF630">
    <property type="entry name" value="GLYCOSYLTRANSFERASE"/>
    <property type="match status" value="1"/>
</dbReference>
<dbReference type="RefSeq" id="WP_052342914.1">
    <property type="nucleotide sequence ID" value="NZ_BAMD01000020.1"/>
</dbReference>
<dbReference type="PANTHER" id="PTHR12526">
    <property type="entry name" value="GLYCOSYLTRANSFERASE"/>
    <property type="match status" value="1"/>
</dbReference>
<dbReference type="Pfam" id="PF13439">
    <property type="entry name" value="Glyco_transf_4"/>
    <property type="match status" value="1"/>
</dbReference>
<dbReference type="InterPro" id="IPR028098">
    <property type="entry name" value="Glyco_trans_4-like_N"/>
</dbReference>
<keyword evidence="3" id="KW-0808">Transferase</keyword>
<dbReference type="Gene3D" id="3.40.50.2000">
    <property type="entry name" value="Glycogen Phosphorylase B"/>
    <property type="match status" value="2"/>
</dbReference>
<dbReference type="Proteomes" id="UP000019402">
    <property type="component" value="Unassembled WGS sequence"/>
</dbReference>
<dbReference type="SUPFAM" id="SSF53756">
    <property type="entry name" value="UDP-Glycosyltransferase/glycogen phosphorylase"/>
    <property type="match status" value="1"/>
</dbReference>
<evidence type="ECO:0000259" key="2">
    <source>
        <dbReference type="Pfam" id="PF13439"/>
    </source>
</evidence>
<dbReference type="GO" id="GO:0016757">
    <property type="term" value="F:glycosyltransferase activity"/>
    <property type="evidence" value="ECO:0007669"/>
    <property type="project" value="UniProtKB-KW"/>
</dbReference>
<reference evidence="3 4" key="1">
    <citation type="journal article" date="2014" name="Genome Announc.">
        <title>Draft Genome Sequence of Cytophaga fermentans JCM 21142T, a Facultative Anaerobe Isolated from Marine Mud.</title>
        <authorList>
            <person name="Starns D."/>
            <person name="Oshima K."/>
            <person name="Suda W."/>
            <person name="Iino T."/>
            <person name="Yuki M."/>
            <person name="Inoue J."/>
            <person name="Kitamura K."/>
            <person name="Iida T."/>
            <person name="Darby A."/>
            <person name="Hattori M."/>
            <person name="Ohkuma M."/>
        </authorList>
    </citation>
    <scope>NUCLEOTIDE SEQUENCE [LARGE SCALE GENOMIC DNA]</scope>
    <source>
        <strain evidence="3 4">JCM 21142</strain>
    </source>
</reference>
<evidence type="ECO:0000313" key="3">
    <source>
        <dbReference type="EMBL" id="GAF03246.1"/>
    </source>
</evidence>
<proteinExistence type="predicted"/>
<dbReference type="STRING" id="869213.GCA_000517085_00260"/>
<evidence type="ECO:0000313" key="4">
    <source>
        <dbReference type="Proteomes" id="UP000019402"/>
    </source>
</evidence>
<dbReference type="Pfam" id="PF00534">
    <property type="entry name" value="Glycos_transf_1"/>
    <property type="match status" value="1"/>
</dbReference>
<keyword evidence="3" id="KW-0328">Glycosyltransferase</keyword>
<gene>
    <name evidence="3" type="ORF">JCM21142_41913</name>
</gene>
<protein>
    <submittedName>
        <fullName evidence="3">GDP-mannose-dependent alpha-(1-2)-phosphatidylinositol mannosyltransferase</fullName>
    </submittedName>
</protein>
<comment type="caution">
    <text evidence="3">The sequence shown here is derived from an EMBL/GenBank/DDBJ whole genome shotgun (WGS) entry which is preliminary data.</text>
</comment>
<feature type="domain" description="Glycosyl transferase family 1" evidence="1">
    <location>
        <begin position="191"/>
        <end position="348"/>
    </location>
</feature>
<evidence type="ECO:0000259" key="1">
    <source>
        <dbReference type="Pfam" id="PF00534"/>
    </source>
</evidence>
<feature type="domain" description="Glycosyltransferase subfamily 4-like N-terminal" evidence="2">
    <location>
        <begin position="16"/>
        <end position="183"/>
    </location>
</feature>
<dbReference type="eggNOG" id="COG0438">
    <property type="taxonomic scope" value="Bacteria"/>
</dbReference>
<accession>W7YFM0</accession>
<dbReference type="InterPro" id="IPR001296">
    <property type="entry name" value="Glyco_trans_1"/>
</dbReference>
<organism evidence="3 4">
    <name type="scientific">Saccharicrinis fermentans DSM 9555 = JCM 21142</name>
    <dbReference type="NCBI Taxonomy" id="869213"/>
    <lineage>
        <taxon>Bacteria</taxon>
        <taxon>Pseudomonadati</taxon>
        <taxon>Bacteroidota</taxon>
        <taxon>Bacteroidia</taxon>
        <taxon>Marinilabiliales</taxon>
        <taxon>Marinilabiliaceae</taxon>
        <taxon>Saccharicrinis</taxon>
    </lineage>
</organism>
<dbReference type="AlphaFoldDB" id="W7YFM0"/>
<keyword evidence="4" id="KW-1185">Reference proteome</keyword>